<dbReference type="Pfam" id="PF08888">
    <property type="entry name" value="HopJ"/>
    <property type="match status" value="1"/>
</dbReference>
<dbReference type="AlphaFoldDB" id="A0A3M8Q0L3"/>
<dbReference type="Gene3D" id="3.20.160.10">
    <property type="entry name" value="vpa0580 domain like"/>
    <property type="match status" value="1"/>
</dbReference>
<proteinExistence type="predicted"/>
<dbReference type="InterPro" id="IPR038604">
    <property type="entry name" value="HopJ_sf"/>
</dbReference>
<evidence type="ECO:0000313" key="2">
    <source>
        <dbReference type="Proteomes" id="UP000280507"/>
    </source>
</evidence>
<evidence type="ECO:0000313" key="1">
    <source>
        <dbReference type="EMBL" id="RNF49657.1"/>
    </source>
</evidence>
<keyword evidence="2" id="KW-1185">Reference proteome</keyword>
<dbReference type="EMBL" id="RIZG01000007">
    <property type="protein sequence ID" value="RNF49657.1"/>
    <property type="molecule type" value="Genomic_DNA"/>
</dbReference>
<reference evidence="1 2" key="1">
    <citation type="journal article" date="2012" name="Int. J. Syst. Evol. Microbiol.">
        <title>Marinomonas hwangdonensis sp. nov., isolated from seawater.</title>
        <authorList>
            <person name="Jung Y.T."/>
            <person name="Oh T.K."/>
            <person name="Yoon J.H."/>
        </authorList>
    </citation>
    <scope>NUCLEOTIDE SEQUENCE [LARGE SCALE GENOMIC DNA]</scope>
    <source>
        <strain evidence="1 2">HDW-15</strain>
    </source>
</reference>
<gene>
    <name evidence="1" type="ORF">EBI00_12020</name>
</gene>
<dbReference type="Proteomes" id="UP000280507">
    <property type="component" value="Unassembled WGS sequence"/>
</dbReference>
<dbReference type="OrthoDB" id="9790826at2"/>
<name>A0A3M8Q0L3_9GAMM</name>
<accession>A0A3M8Q0L3</accession>
<comment type="caution">
    <text evidence="1">The sequence shown here is derived from an EMBL/GenBank/DDBJ whole genome shotgun (WGS) entry which is preliminary data.</text>
</comment>
<protein>
    <submittedName>
        <fullName evidence="1">Type III effector</fullName>
    </submittedName>
</protein>
<dbReference type="InterPro" id="IPR014984">
    <property type="entry name" value="HopJ"/>
</dbReference>
<organism evidence="1 2">
    <name type="scientific">Marinomonas hwangdonensis</name>
    <dbReference type="NCBI Taxonomy" id="1053647"/>
    <lineage>
        <taxon>Bacteria</taxon>
        <taxon>Pseudomonadati</taxon>
        <taxon>Pseudomonadota</taxon>
        <taxon>Gammaproteobacteria</taxon>
        <taxon>Oceanospirillales</taxon>
        <taxon>Oceanospirillaceae</taxon>
        <taxon>Marinomonas</taxon>
    </lineage>
</organism>
<sequence>MLNTNTLLEKINSTPEQVEFKEVIEVIEKEYDFTPSAFSNGHQHNAANENNGSCKLFSFATLHGLPEEKTLHLFGHFYRTDVLENPDATDHQNIRQFMQHGWKGIHFDTSALVQRSGE</sequence>
<dbReference type="RefSeq" id="WP_123096180.1">
    <property type="nucleotide sequence ID" value="NZ_RIZG01000007.1"/>
</dbReference>